<reference evidence="2 3" key="1">
    <citation type="journal article" date="2017" name="Int. J. Parasitol.">
        <title>The genome of the protozoan parasite Cystoisospora suis and a reverse vaccinology approach to identify vaccine candidates.</title>
        <authorList>
            <person name="Palmieri N."/>
            <person name="Shrestha A."/>
            <person name="Ruttkowski B."/>
            <person name="Beck T."/>
            <person name="Vogl C."/>
            <person name="Tomley F."/>
            <person name="Blake D.P."/>
            <person name="Joachim A."/>
        </authorList>
    </citation>
    <scope>NUCLEOTIDE SEQUENCE [LARGE SCALE GENOMIC DNA]</scope>
    <source>
        <strain evidence="2 3">Wien I</strain>
    </source>
</reference>
<feature type="region of interest" description="Disordered" evidence="1">
    <location>
        <begin position="82"/>
        <end position="111"/>
    </location>
</feature>
<dbReference type="VEuPathDB" id="ToxoDB:CSUI_003228"/>
<comment type="caution">
    <text evidence="2">The sequence shown here is derived from an EMBL/GenBank/DDBJ whole genome shotgun (WGS) entry which is preliminary data.</text>
</comment>
<dbReference type="GeneID" id="94426637"/>
<evidence type="ECO:0000313" key="2">
    <source>
        <dbReference type="EMBL" id="PHJ22922.1"/>
    </source>
</evidence>
<proteinExistence type="predicted"/>
<evidence type="ECO:0000256" key="1">
    <source>
        <dbReference type="SAM" id="MobiDB-lite"/>
    </source>
</evidence>
<sequence>MEQTDKRRKPVPVREVIGARLVSSRRRNEMDDPLLSCQELALASTIGLGKEASQQAKLDDNSNLIASFGVKAVQEKAQAANQKASSTLAKEMLPSKQLDEAANPLEEEFSQ</sequence>
<organism evidence="2 3">
    <name type="scientific">Cystoisospora suis</name>
    <dbReference type="NCBI Taxonomy" id="483139"/>
    <lineage>
        <taxon>Eukaryota</taxon>
        <taxon>Sar</taxon>
        <taxon>Alveolata</taxon>
        <taxon>Apicomplexa</taxon>
        <taxon>Conoidasida</taxon>
        <taxon>Coccidia</taxon>
        <taxon>Eucoccidiorida</taxon>
        <taxon>Eimeriorina</taxon>
        <taxon>Sarcocystidae</taxon>
        <taxon>Cystoisospora</taxon>
    </lineage>
</organism>
<name>A0A2C6L5T6_9APIC</name>
<protein>
    <submittedName>
        <fullName evidence="2">Uncharacterized protein</fullName>
    </submittedName>
</protein>
<dbReference type="AlphaFoldDB" id="A0A2C6L5T6"/>
<dbReference type="RefSeq" id="XP_067924599.1">
    <property type="nucleotide sequence ID" value="XM_068063426.1"/>
</dbReference>
<dbReference type="Proteomes" id="UP000221165">
    <property type="component" value="Unassembled WGS sequence"/>
</dbReference>
<keyword evidence="3" id="KW-1185">Reference proteome</keyword>
<dbReference type="EMBL" id="MIGC01001412">
    <property type="protein sequence ID" value="PHJ22922.1"/>
    <property type="molecule type" value="Genomic_DNA"/>
</dbReference>
<evidence type="ECO:0000313" key="3">
    <source>
        <dbReference type="Proteomes" id="UP000221165"/>
    </source>
</evidence>
<accession>A0A2C6L5T6</accession>
<gene>
    <name evidence="2" type="ORF">CSUI_003228</name>
</gene>